<dbReference type="AlphaFoldDB" id="A0A8S0USC8"/>
<dbReference type="InterPro" id="IPR004158">
    <property type="entry name" value="DUF247_pln"/>
</dbReference>
<dbReference type="EMBL" id="CACTIH010009027">
    <property type="protein sequence ID" value="CAA3019518.1"/>
    <property type="molecule type" value="Genomic_DNA"/>
</dbReference>
<evidence type="ECO:0000256" key="1">
    <source>
        <dbReference type="SAM" id="Phobius"/>
    </source>
</evidence>
<dbReference type="PANTHER" id="PTHR31170:SF17">
    <property type="match status" value="1"/>
</dbReference>
<evidence type="ECO:0000313" key="3">
    <source>
        <dbReference type="Proteomes" id="UP000594638"/>
    </source>
</evidence>
<sequence length="424" mass="49625">MSEPNADSVTIHIDNMLRALSSAPSEPTILRVSVQLRSTNPKAYDPEIIAIGPFHHGKVQLQNMEQHKVKYLKQLLQRRNESSAERYVIAMREIEDRARKCFGEAIQFNRDKFVEMLLLDGCFVIEFLRKFQEKDFRDKDDPIFRYRHIQGYLLHDLMVIENQLPFFIIDLLFNMTKMDHQDINYIIWPLLQIGRSFFPKIDIHEIPEAPHLLGIVHDIHCSSFAEIKYYIESEYNTEKIDSAIGLQEAGIMFRKSEENSLFHIKFKNKALSIPVWEISDVTESLFRNFIAYEYYFTGSNKKHVTDYVFFMNCLIHSPKDAKLLRRNGIISNILGGDDMVYRVINQLGKNTFISEKFSYSKIFHAVNNHCGRKRNEWMVKLRRGYFNNPWALFSVLAAISMLLLSIAQTTFAVLSYSHDLKKDS</sequence>
<dbReference type="Pfam" id="PF03140">
    <property type="entry name" value="DUF247"/>
    <property type="match status" value="1"/>
</dbReference>
<keyword evidence="1" id="KW-0812">Transmembrane</keyword>
<organism evidence="2 3">
    <name type="scientific">Olea europaea subsp. europaea</name>
    <dbReference type="NCBI Taxonomy" id="158383"/>
    <lineage>
        <taxon>Eukaryota</taxon>
        <taxon>Viridiplantae</taxon>
        <taxon>Streptophyta</taxon>
        <taxon>Embryophyta</taxon>
        <taxon>Tracheophyta</taxon>
        <taxon>Spermatophyta</taxon>
        <taxon>Magnoliopsida</taxon>
        <taxon>eudicotyledons</taxon>
        <taxon>Gunneridae</taxon>
        <taxon>Pentapetalae</taxon>
        <taxon>asterids</taxon>
        <taxon>lamiids</taxon>
        <taxon>Lamiales</taxon>
        <taxon>Oleaceae</taxon>
        <taxon>Oleeae</taxon>
        <taxon>Olea</taxon>
    </lineage>
</organism>
<dbReference type="OrthoDB" id="880005at2759"/>
<dbReference type="PANTHER" id="PTHR31170">
    <property type="entry name" value="BNAC04G53230D PROTEIN"/>
    <property type="match status" value="1"/>
</dbReference>
<feature type="transmembrane region" description="Helical" evidence="1">
    <location>
        <begin position="390"/>
        <end position="414"/>
    </location>
</feature>
<proteinExistence type="predicted"/>
<protein>
    <submittedName>
        <fullName evidence="2">Uncharacterized protein</fullName>
    </submittedName>
</protein>
<dbReference type="Gramene" id="OE9A061736T5">
    <property type="protein sequence ID" value="OE9A061736C5"/>
    <property type="gene ID" value="OE9A061736"/>
</dbReference>
<keyword evidence="3" id="KW-1185">Reference proteome</keyword>
<dbReference type="Proteomes" id="UP000594638">
    <property type="component" value="Unassembled WGS sequence"/>
</dbReference>
<keyword evidence="1" id="KW-0472">Membrane</keyword>
<keyword evidence="1" id="KW-1133">Transmembrane helix</keyword>
<dbReference type="Gramene" id="OE9A061736T1">
    <property type="protein sequence ID" value="OE9A061736C1"/>
    <property type="gene ID" value="OE9A061736"/>
</dbReference>
<name>A0A8S0USC8_OLEEU</name>
<evidence type="ECO:0000313" key="2">
    <source>
        <dbReference type="EMBL" id="CAA3019518.1"/>
    </source>
</evidence>
<dbReference type="Gramene" id="OE9A061736T2">
    <property type="protein sequence ID" value="OE9A061736C2"/>
    <property type="gene ID" value="OE9A061736"/>
</dbReference>
<accession>A0A8S0USC8</accession>
<comment type="caution">
    <text evidence="2">The sequence shown here is derived from an EMBL/GenBank/DDBJ whole genome shotgun (WGS) entry which is preliminary data.</text>
</comment>
<gene>
    <name evidence="2" type="ORF">OLEA9_A061736</name>
</gene>
<reference evidence="2 3" key="1">
    <citation type="submission" date="2019-12" db="EMBL/GenBank/DDBJ databases">
        <authorList>
            <person name="Alioto T."/>
            <person name="Alioto T."/>
            <person name="Gomez Garrido J."/>
        </authorList>
    </citation>
    <scope>NUCLEOTIDE SEQUENCE [LARGE SCALE GENOMIC DNA]</scope>
</reference>